<evidence type="ECO:0000313" key="3">
    <source>
        <dbReference type="Proteomes" id="UP000179807"/>
    </source>
</evidence>
<accession>A0A1J4JG60</accession>
<dbReference type="Proteomes" id="UP000179807">
    <property type="component" value="Unassembled WGS sequence"/>
</dbReference>
<proteinExistence type="predicted"/>
<keyword evidence="1" id="KW-0812">Transmembrane</keyword>
<dbReference type="RefSeq" id="XP_068349772.1">
    <property type="nucleotide sequence ID" value="XM_068511260.1"/>
</dbReference>
<feature type="transmembrane region" description="Helical" evidence="1">
    <location>
        <begin position="79"/>
        <end position="97"/>
    </location>
</feature>
<keyword evidence="1" id="KW-0472">Membrane</keyword>
<gene>
    <name evidence="2" type="ORF">TRFO_37155</name>
</gene>
<dbReference type="GeneID" id="94845964"/>
<dbReference type="VEuPathDB" id="TrichDB:TRFO_37155"/>
<sequence>MRINRENTLIEDNSYPLAGMHEEDICNYLTTVLKPYEPFFNQFQAAVLLHNVPLYITILLISFVFLYTFKIIVDSEFPTIFFLIALYPMVNLILLIGGQNVLTNLCIEIPELPESAPDRVRPIHEIIQIVWKPLIFTWRAAFFAYRTFLCPNIVDIIVFLAVVIISGLLLCVLDGLLILSILVAICLIFPPLLTREVVYAFLMAHLGHPFPEKEEELEEYYGTHSKVE</sequence>
<evidence type="ECO:0000256" key="1">
    <source>
        <dbReference type="SAM" id="Phobius"/>
    </source>
</evidence>
<reference evidence="2" key="1">
    <citation type="submission" date="2016-10" db="EMBL/GenBank/DDBJ databases">
        <authorList>
            <person name="Benchimol M."/>
            <person name="Almeida L.G."/>
            <person name="Vasconcelos A.T."/>
            <person name="Perreira-Neves A."/>
            <person name="Rosa I.A."/>
            <person name="Tasca T."/>
            <person name="Bogo M.R."/>
            <person name="de Souza W."/>
        </authorList>
    </citation>
    <scope>NUCLEOTIDE SEQUENCE [LARGE SCALE GENOMIC DNA]</scope>
    <source>
        <strain evidence="2">K</strain>
    </source>
</reference>
<feature type="transmembrane region" description="Helical" evidence="1">
    <location>
        <begin position="148"/>
        <end position="170"/>
    </location>
</feature>
<evidence type="ECO:0000313" key="2">
    <source>
        <dbReference type="EMBL" id="OHS96635.1"/>
    </source>
</evidence>
<feature type="transmembrane region" description="Helical" evidence="1">
    <location>
        <begin position="176"/>
        <end position="193"/>
    </location>
</feature>
<dbReference type="EMBL" id="MLAK01001162">
    <property type="protein sequence ID" value="OHS96635.1"/>
    <property type="molecule type" value="Genomic_DNA"/>
</dbReference>
<organism evidence="2 3">
    <name type="scientific">Tritrichomonas foetus</name>
    <dbReference type="NCBI Taxonomy" id="1144522"/>
    <lineage>
        <taxon>Eukaryota</taxon>
        <taxon>Metamonada</taxon>
        <taxon>Parabasalia</taxon>
        <taxon>Tritrichomonadida</taxon>
        <taxon>Tritrichomonadidae</taxon>
        <taxon>Tritrichomonas</taxon>
    </lineage>
</organism>
<comment type="caution">
    <text evidence="2">The sequence shown here is derived from an EMBL/GenBank/DDBJ whole genome shotgun (WGS) entry which is preliminary data.</text>
</comment>
<keyword evidence="1" id="KW-1133">Transmembrane helix</keyword>
<dbReference type="AlphaFoldDB" id="A0A1J4JG60"/>
<name>A0A1J4JG60_9EUKA</name>
<feature type="transmembrane region" description="Helical" evidence="1">
    <location>
        <begin position="52"/>
        <end position="73"/>
    </location>
</feature>
<keyword evidence="3" id="KW-1185">Reference proteome</keyword>
<protein>
    <submittedName>
        <fullName evidence="2">Uncharacterized protein</fullName>
    </submittedName>
</protein>